<evidence type="ECO:0000256" key="4">
    <source>
        <dbReference type="ARBA" id="ARBA00022989"/>
    </source>
</evidence>
<dbReference type="InterPro" id="IPR003439">
    <property type="entry name" value="ABC_transporter-like_ATP-bd"/>
</dbReference>
<dbReference type="GO" id="GO:0005324">
    <property type="term" value="F:long-chain fatty acid transmembrane transporter activity"/>
    <property type="evidence" value="ECO:0007669"/>
    <property type="project" value="TreeGrafter"/>
</dbReference>
<dbReference type="PANTHER" id="PTHR11384:SF59">
    <property type="entry name" value="LYSOSOMAL COBALAMIN TRANSPORTER ABCD4"/>
    <property type="match status" value="1"/>
</dbReference>
<keyword evidence="2" id="KW-0813">Transport</keyword>
<evidence type="ECO:0000313" key="9">
    <source>
        <dbReference type="Proteomes" id="UP000288216"/>
    </source>
</evidence>
<dbReference type="GO" id="GO:0006635">
    <property type="term" value="P:fatty acid beta-oxidation"/>
    <property type="evidence" value="ECO:0007669"/>
    <property type="project" value="TreeGrafter"/>
</dbReference>
<comment type="similarity">
    <text evidence="1">Belongs to the ABC transporter superfamily. ABCD family. Peroxisomal fatty acyl CoA transporter (TC 3.A.1.203) subfamily.</text>
</comment>
<dbReference type="EMBL" id="BFAA01024508">
    <property type="protein sequence ID" value="GCB82028.1"/>
    <property type="molecule type" value="Genomic_DNA"/>
</dbReference>
<dbReference type="InterPro" id="IPR027417">
    <property type="entry name" value="P-loop_NTPase"/>
</dbReference>
<dbReference type="GO" id="GO:0007031">
    <property type="term" value="P:peroxisome organization"/>
    <property type="evidence" value="ECO:0007669"/>
    <property type="project" value="TreeGrafter"/>
</dbReference>
<dbReference type="Gene3D" id="3.40.50.300">
    <property type="entry name" value="P-loop containing nucleotide triphosphate hydrolases"/>
    <property type="match status" value="1"/>
</dbReference>
<feature type="non-terminal residue" evidence="8">
    <location>
        <position position="1"/>
    </location>
</feature>
<dbReference type="GO" id="GO:0005524">
    <property type="term" value="F:ATP binding"/>
    <property type="evidence" value="ECO:0007669"/>
    <property type="project" value="InterPro"/>
</dbReference>
<sequence length="133" mass="14701">IGELQELILKLSDSHRKSKHSPQKELPSFEEDSLDSGEETESADTAFTLERVSFTAPSSEELLVRNLTLKITSGHSLLVTGNTGTGKTTLLRVLCGLWETTHGSVRMLTPFGPRGILFLPQKPYFTDGTLREQ</sequence>
<dbReference type="Pfam" id="PF00005">
    <property type="entry name" value="ABC_tran"/>
    <property type="match status" value="1"/>
</dbReference>
<evidence type="ECO:0000256" key="2">
    <source>
        <dbReference type="ARBA" id="ARBA00022448"/>
    </source>
</evidence>
<organism evidence="8 9">
    <name type="scientific">Scyliorhinus torazame</name>
    <name type="common">Cloudy catshark</name>
    <name type="synonym">Catulus torazame</name>
    <dbReference type="NCBI Taxonomy" id="75743"/>
    <lineage>
        <taxon>Eukaryota</taxon>
        <taxon>Metazoa</taxon>
        <taxon>Chordata</taxon>
        <taxon>Craniata</taxon>
        <taxon>Vertebrata</taxon>
        <taxon>Chondrichthyes</taxon>
        <taxon>Elasmobranchii</taxon>
        <taxon>Galeomorphii</taxon>
        <taxon>Galeoidea</taxon>
        <taxon>Carcharhiniformes</taxon>
        <taxon>Scyliorhinidae</taxon>
        <taxon>Scyliorhinus</taxon>
    </lineage>
</organism>
<dbReference type="GO" id="GO:0016887">
    <property type="term" value="F:ATP hydrolysis activity"/>
    <property type="evidence" value="ECO:0007669"/>
    <property type="project" value="InterPro"/>
</dbReference>
<keyword evidence="9" id="KW-1185">Reference proteome</keyword>
<dbReference type="GO" id="GO:0015910">
    <property type="term" value="P:long-chain fatty acid import into peroxisome"/>
    <property type="evidence" value="ECO:0007669"/>
    <property type="project" value="TreeGrafter"/>
</dbReference>
<name>A0A401Q9H5_SCYTO</name>
<dbReference type="AlphaFoldDB" id="A0A401Q9H5"/>
<dbReference type="STRING" id="75743.A0A401Q9H5"/>
<protein>
    <recommendedName>
        <fullName evidence="7">ABC transporter domain-containing protein</fullName>
    </recommendedName>
</protein>
<proteinExistence type="inferred from homology"/>
<keyword evidence="4" id="KW-1133">Transmembrane helix</keyword>
<keyword evidence="3" id="KW-0812">Transmembrane</keyword>
<evidence type="ECO:0000256" key="3">
    <source>
        <dbReference type="ARBA" id="ARBA00022692"/>
    </source>
</evidence>
<dbReference type="InterPro" id="IPR050835">
    <property type="entry name" value="ABC_transporter_sub-D"/>
</dbReference>
<dbReference type="OrthoDB" id="422637at2759"/>
<accession>A0A401Q9H5</accession>
<evidence type="ECO:0000256" key="5">
    <source>
        <dbReference type="ARBA" id="ARBA00023136"/>
    </source>
</evidence>
<evidence type="ECO:0000256" key="6">
    <source>
        <dbReference type="SAM" id="MobiDB-lite"/>
    </source>
</evidence>
<gene>
    <name evidence="8" type="ORF">scyTo_0022858</name>
</gene>
<evidence type="ECO:0000256" key="1">
    <source>
        <dbReference type="ARBA" id="ARBA00008575"/>
    </source>
</evidence>
<keyword evidence="5" id="KW-0472">Membrane</keyword>
<dbReference type="SUPFAM" id="SSF52540">
    <property type="entry name" value="P-loop containing nucleoside triphosphate hydrolases"/>
    <property type="match status" value="1"/>
</dbReference>
<feature type="domain" description="ABC transporter" evidence="7">
    <location>
        <begin position="65"/>
        <end position="107"/>
    </location>
</feature>
<comment type="caution">
    <text evidence="8">The sequence shown here is derived from an EMBL/GenBank/DDBJ whole genome shotgun (WGS) entry which is preliminary data.</text>
</comment>
<dbReference type="GO" id="GO:0005778">
    <property type="term" value="C:peroxisomal membrane"/>
    <property type="evidence" value="ECO:0007669"/>
    <property type="project" value="TreeGrafter"/>
</dbReference>
<evidence type="ECO:0000259" key="7">
    <source>
        <dbReference type="Pfam" id="PF00005"/>
    </source>
</evidence>
<dbReference type="PANTHER" id="PTHR11384">
    <property type="entry name" value="ATP-BINDING CASSETTE, SUB-FAMILY D MEMBER"/>
    <property type="match status" value="1"/>
</dbReference>
<dbReference type="GO" id="GO:0042760">
    <property type="term" value="P:very long-chain fatty acid catabolic process"/>
    <property type="evidence" value="ECO:0007669"/>
    <property type="project" value="TreeGrafter"/>
</dbReference>
<feature type="compositionally biased region" description="Acidic residues" evidence="6">
    <location>
        <begin position="28"/>
        <end position="42"/>
    </location>
</feature>
<evidence type="ECO:0000313" key="8">
    <source>
        <dbReference type="EMBL" id="GCB82028.1"/>
    </source>
</evidence>
<feature type="non-terminal residue" evidence="8">
    <location>
        <position position="133"/>
    </location>
</feature>
<feature type="region of interest" description="Disordered" evidence="6">
    <location>
        <begin position="12"/>
        <end position="46"/>
    </location>
</feature>
<dbReference type="Proteomes" id="UP000288216">
    <property type="component" value="Unassembled WGS sequence"/>
</dbReference>
<dbReference type="GO" id="GO:0042626">
    <property type="term" value="F:ATPase-coupled transmembrane transporter activity"/>
    <property type="evidence" value="ECO:0007669"/>
    <property type="project" value="TreeGrafter"/>
</dbReference>
<reference evidence="8 9" key="1">
    <citation type="journal article" date="2018" name="Nat. Ecol. Evol.">
        <title>Shark genomes provide insights into elasmobranch evolution and the origin of vertebrates.</title>
        <authorList>
            <person name="Hara Y"/>
            <person name="Yamaguchi K"/>
            <person name="Onimaru K"/>
            <person name="Kadota M"/>
            <person name="Koyanagi M"/>
            <person name="Keeley SD"/>
            <person name="Tatsumi K"/>
            <person name="Tanaka K"/>
            <person name="Motone F"/>
            <person name="Kageyama Y"/>
            <person name="Nozu R"/>
            <person name="Adachi N"/>
            <person name="Nishimura O"/>
            <person name="Nakagawa R"/>
            <person name="Tanegashima C"/>
            <person name="Kiyatake I"/>
            <person name="Matsumoto R"/>
            <person name="Murakumo K"/>
            <person name="Nishida K"/>
            <person name="Terakita A"/>
            <person name="Kuratani S"/>
            <person name="Sato K"/>
            <person name="Hyodo S Kuraku.S."/>
        </authorList>
    </citation>
    <scope>NUCLEOTIDE SEQUENCE [LARGE SCALE GENOMIC DNA]</scope>
</reference>